<feature type="compositionally biased region" description="Polar residues" evidence="3">
    <location>
        <begin position="28"/>
        <end position="47"/>
    </location>
</feature>
<dbReference type="InterPro" id="IPR027417">
    <property type="entry name" value="P-loop_NTPase"/>
</dbReference>
<organism evidence="5 6">
    <name type="scientific">Cyclotella cryptica</name>
    <dbReference type="NCBI Taxonomy" id="29204"/>
    <lineage>
        <taxon>Eukaryota</taxon>
        <taxon>Sar</taxon>
        <taxon>Stramenopiles</taxon>
        <taxon>Ochrophyta</taxon>
        <taxon>Bacillariophyta</taxon>
        <taxon>Coscinodiscophyceae</taxon>
        <taxon>Thalassiosirophycidae</taxon>
        <taxon>Stephanodiscales</taxon>
        <taxon>Stephanodiscaceae</taxon>
        <taxon>Cyclotella</taxon>
    </lineage>
</organism>
<dbReference type="InterPro" id="IPR041664">
    <property type="entry name" value="AAA_16"/>
</dbReference>
<keyword evidence="2" id="KW-0067">ATP-binding</keyword>
<feature type="compositionally biased region" description="Polar residues" evidence="3">
    <location>
        <begin position="1"/>
        <end position="11"/>
    </location>
</feature>
<dbReference type="InterPro" id="IPR029787">
    <property type="entry name" value="Nucleotide_cyclase"/>
</dbReference>
<dbReference type="InterPro" id="IPR001054">
    <property type="entry name" value="A/G_cyclase"/>
</dbReference>
<dbReference type="Gene3D" id="3.30.70.1230">
    <property type="entry name" value="Nucleotide cyclase"/>
    <property type="match status" value="2"/>
</dbReference>
<dbReference type="GO" id="GO:0005524">
    <property type="term" value="F:ATP binding"/>
    <property type="evidence" value="ECO:0007669"/>
    <property type="project" value="UniProtKB-KW"/>
</dbReference>
<feature type="region of interest" description="Disordered" evidence="3">
    <location>
        <begin position="1"/>
        <end position="78"/>
    </location>
</feature>
<evidence type="ECO:0000256" key="1">
    <source>
        <dbReference type="ARBA" id="ARBA00022741"/>
    </source>
</evidence>
<protein>
    <recommendedName>
        <fullName evidence="4">Guanylate cyclase domain-containing protein</fullName>
    </recommendedName>
</protein>
<feature type="compositionally biased region" description="Polar residues" evidence="3">
    <location>
        <begin position="262"/>
        <end position="283"/>
    </location>
</feature>
<proteinExistence type="predicted"/>
<dbReference type="SUPFAM" id="SSF55073">
    <property type="entry name" value="Nucleotide cyclase"/>
    <property type="match status" value="1"/>
</dbReference>
<accession>A0ABD3NX86</accession>
<dbReference type="Proteomes" id="UP001516023">
    <property type="component" value="Unassembled WGS sequence"/>
</dbReference>
<name>A0ABD3NX86_9STRA</name>
<keyword evidence="1" id="KW-0547">Nucleotide-binding</keyword>
<comment type="caution">
    <text evidence="5">The sequence shown here is derived from an EMBL/GenBank/DDBJ whole genome shotgun (WGS) entry which is preliminary data.</text>
</comment>
<sequence>MASHDSSSVGNSAGRRCDEGGSVACPPQDQSISLSSRPAPRRSTSVLSLDMCPVGDNSDAPTEDDGGNGDSHTLSGLRTLGYENNDMAASNNEYDESDDDEMAQILTQLMKNHSRAVAVSLVERSALVQSIIWLSRHVPGCVLEHLFETVLRQRYALKAKSAHGMISGDMNINLGGSLDFAPDNSDVQHIQPLNDSLGNDSNPIISFHDLSLPIAKTQESALLFVDMSVGMSRASIRLENVRPVQARTLRGSVKSAPDQCRQKASMTSEDSSNDGQIPRSSSIDHAPIQRSLVGHASKPIKLATLNVKCGVGVGKIVGVHVGNDAGRREYLILGSPIDQVASAEEAATTGKVFASPEALAVLSRVASLKSKCEHFINDNKPMCIAERHHLELLWLKNMISLCVHPVVVNDENESHAHLRRESDDHRHRSEAELRNVYVIFISPLIEYRLTGDEAKDRKLINLLNDIMNLTAKHLDRVKGHLRQFIVDDKGVVLICTFGLRGSTFPNMISQRALPVTRSIHDALQEELGMKSKIGGTFGRAYCGVVGGLTRHEFAVLSPSVNLVARIMASKFNPGILVDKNVRLLTSQTYFKRLPPVNAKGYDEPVPIFEPIKSNDTKWGKVVQNFIGRSNEIKHIMQVAKGMALNTGTSKFVLVSAASGTGKSCMIVQVAARVRAMAKKMNKYPIVTRHISNQGDSRVPFRTVGQFITEFELVKRQFFSTDANQFLYICEQLNAPPEFVEVVGKRLLGMKNLVAATVASGTPNSDSIVDFLADAFIRCTKHADLVVLALDDAHEMDQMSWKVVQAIFKRGENVLVLCCSRPPSTNPSAVDPGFWAELHHSFSKKDHFVEINLQPLSECEVRDLVAVTLNLSVNDIDTSFWHNIFNTTGGMPHYLSYALELIKRQELFTRLGNGLIGLKKAAKEEEKVSLGFGSVSELLLYRLDALDSSVRNVLHLAAVLGTEFELVDAALAYDEMHGVRDFERSKTALALREAFDLAVEEGIIEESYASSGNDEEDVDDPIEAQTSLCASLGNIKLHFKGYRKTHPAYSENQRYRFTHDSWKIIMLEERIQECCNSFRKRNRRRGAAELALKIGGQLMLLGLNAQSILLFDNVLNTLKDLSAKDFDEMHGGISVSMLNAIEAAELENLIKLNVAKGKAYSTLGKAKEGAEAMQMQSALDILQYSPCADDEHFDRSVSFLIFSGLFVVLKMGAIEDDDECSYEKDLTEKFIEQTRLNKDPVHYGRALAMQGETLGKLGRFEEALKSLEQIKPIYNIKTQHKAICKSCGSDRVAQAYTHMNGAPLEARVAFESFVVEPFEEHFGKGGTTFSKPLFITFVAVSLSKVLLFFSMLLDLQGRQDEQIERIDEYLEWALNESNFALCSDVLELAWAAISVSPNSLLGEICYYLARMPEGFKHRDQLIKSDLILSEKSVEASEKLPFANRYARRKLDVLQKFHKDQCRTCRNHNKFT</sequence>
<evidence type="ECO:0000256" key="3">
    <source>
        <dbReference type="SAM" id="MobiDB-lite"/>
    </source>
</evidence>
<dbReference type="SUPFAM" id="SSF52540">
    <property type="entry name" value="P-loop containing nucleoside triphosphate hydrolases"/>
    <property type="match status" value="1"/>
</dbReference>
<feature type="region of interest" description="Disordered" evidence="3">
    <location>
        <begin position="249"/>
        <end position="283"/>
    </location>
</feature>
<evidence type="ECO:0000256" key="2">
    <source>
        <dbReference type="ARBA" id="ARBA00022840"/>
    </source>
</evidence>
<dbReference type="Gene3D" id="3.40.50.300">
    <property type="entry name" value="P-loop containing nucleotide triphosphate hydrolases"/>
    <property type="match status" value="1"/>
</dbReference>
<evidence type="ECO:0000313" key="6">
    <source>
        <dbReference type="Proteomes" id="UP001516023"/>
    </source>
</evidence>
<feature type="domain" description="Guanylate cyclase" evidence="4">
    <location>
        <begin position="438"/>
        <end position="567"/>
    </location>
</feature>
<keyword evidence="6" id="KW-1185">Reference proteome</keyword>
<dbReference type="EMBL" id="JABMIG020000363">
    <property type="protein sequence ID" value="KAL3780068.1"/>
    <property type="molecule type" value="Genomic_DNA"/>
</dbReference>
<dbReference type="Pfam" id="PF13191">
    <property type="entry name" value="AAA_16"/>
    <property type="match status" value="1"/>
</dbReference>
<reference evidence="5 6" key="1">
    <citation type="journal article" date="2020" name="G3 (Bethesda)">
        <title>Improved Reference Genome for Cyclotella cryptica CCMP332, a Model for Cell Wall Morphogenesis, Salinity Adaptation, and Lipid Production in Diatoms (Bacillariophyta).</title>
        <authorList>
            <person name="Roberts W.R."/>
            <person name="Downey K.M."/>
            <person name="Ruck E.C."/>
            <person name="Traller J.C."/>
            <person name="Alverson A.J."/>
        </authorList>
    </citation>
    <scope>NUCLEOTIDE SEQUENCE [LARGE SCALE GENOMIC DNA]</scope>
    <source>
        <strain evidence="5 6">CCMP332</strain>
    </source>
</reference>
<evidence type="ECO:0000259" key="4">
    <source>
        <dbReference type="PROSITE" id="PS50125"/>
    </source>
</evidence>
<dbReference type="PANTHER" id="PTHR16305">
    <property type="entry name" value="TESTICULAR SOLUBLE ADENYLYL CYCLASE"/>
    <property type="match status" value="1"/>
</dbReference>
<dbReference type="PROSITE" id="PS50125">
    <property type="entry name" value="GUANYLATE_CYCLASE_2"/>
    <property type="match status" value="1"/>
</dbReference>
<gene>
    <name evidence="5" type="ORF">HJC23_007317</name>
</gene>
<dbReference type="PANTHER" id="PTHR16305:SF28">
    <property type="entry name" value="GUANYLATE CYCLASE DOMAIN-CONTAINING PROTEIN"/>
    <property type="match status" value="1"/>
</dbReference>
<evidence type="ECO:0000313" key="5">
    <source>
        <dbReference type="EMBL" id="KAL3780068.1"/>
    </source>
</evidence>